<evidence type="ECO:0000256" key="3">
    <source>
        <dbReference type="ARBA" id="ARBA00022982"/>
    </source>
</evidence>
<evidence type="ECO:0000313" key="9">
    <source>
        <dbReference type="Proteomes" id="UP000198943"/>
    </source>
</evidence>
<name>A0A1G6N0V0_9FIRM</name>
<dbReference type="GO" id="GO:0045454">
    <property type="term" value="P:cell redox homeostasis"/>
    <property type="evidence" value="ECO:0007669"/>
    <property type="project" value="TreeGrafter"/>
</dbReference>
<dbReference type="InterPro" id="IPR036249">
    <property type="entry name" value="Thioredoxin-like_sf"/>
</dbReference>
<comment type="similarity">
    <text evidence="1 6">Belongs to the thioredoxin family.</text>
</comment>
<evidence type="ECO:0000256" key="6">
    <source>
        <dbReference type="PIRNR" id="PIRNR000077"/>
    </source>
</evidence>
<evidence type="ECO:0000256" key="5">
    <source>
        <dbReference type="ARBA" id="ARBA00023284"/>
    </source>
</evidence>
<dbReference type="PANTHER" id="PTHR45663">
    <property type="entry name" value="GEO12009P1"/>
    <property type="match status" value="1"/>
</dbReference>
<dbReference type="GO" id="GO:0015035">
    <property type="term" value="F:protein-disulfide reductase activity"/>
    <property type="evidence" value="ECO:0007669"/>
    <property type="project" value="InterPro"/>
</dbReference>
<dbReference type="InterPro" id="IPR005746">
    <property type="entry name" value="Thioredoxin"/>
</dbReference>
<dbReference type="AlphaFoldDB" id="A0A1G6N0V0"/>
<accession>A0A1G6N0V0</accession>
<keyword evidence="3" id="KW-0249">Electron transport</keyword>
<dbReference type="GO" id="GO:0005829">
    <property type="term" value="C:cytosol"/>
    <property type="evidence" value="ECO:0007669"/>
    <property type="project" value="TreeGrafter"/>
</dbReference>
<keyword evidence="5" id="KW-0676">Redox-active center</keyword>
<evidence type="ECO:0000256" key="1">
    <source>
        <dbReference type="ARBA" id="ARBA00008987"/>
    </source>
</evidence>
<gene>
    <name evidence="8" type="ORF">SAMN04487864_11160</name>
</gene>
<dbReference type="PANTHER" id="PTHR45663:SF11">
    <property type="entry name" value="GEO12009P1"/>
    <property type="match status" value="1"/>
</dbReference>
<feature type="domain" description="Thioredoxin" evidence="7">
    <location>
        <begin position="1"/>
        <end position="107"/>
    </location>
</feature>
<dbReference type="Gene3D" id="3.40.30.10">
    <property type="entry name" value="Glutaredoxin"/>
    <property type="match status" value="1"/>
</dbReference>
<dbReference type="RefSeq" id="WP_093730780.1">
    <property type="nucleotide sequence ID" value="NZ_FMYW01000011.1"/>
</dbReference>
<keyword evidence="4" id="KW-1015">Disulfide bond</keyword>
<dbReference type="Pfam" id="PF00085">
    <property type="entry name" value="Thioredoxin"/>
    <property type="match status" value="1"/>
</dbReference>
<dbReference type="CDD" id="cd02947">
    <property type="entry name" value="TRX_family"/>
    <property type="match status" value="1"/>
</dbReference>
<reference evidence="9" key="1">
    <citation type="submission" date="2016-10" db="EMBL/GenBank/DDBJ databases">
        <authorList>
            <person name="Varghese N."/>
            <person name="Submissions S."/>
        </authorList>
    </citation>
    <scope>NUCLEOTIDE SEQUENCE [LARGE SCALE GENOMIC DNA]</scope>
    <source>
        <strain evidence="9">DSM 11005</strain>
    </source>
</reference>
<dbReference type="InterPro" id="IPR013766">
    <property type="entry name" value="Thioredoxin_domain"/>
</dbReference>
<dbReference type="EMBL" id="FMYW01000011">
    <property type="protein sequence ID" value="SDC61094.1"/>
    <property type="molecule type" value="Genomic_DNA"/>
</dbReference>
<dbReference type="PIRSF" id="PIRSF000077">
    <property type="entry name" value="Thioredoxin"/>
    <property type="match status" value="1"/>
</dbReference>
<evidence type="ECO:0000259" key="7">
    <source>
        <dbReference type="PROSITE" id="PS51352"/>
    </source>
</evidence>
<dbReference type="PROSITE" id="PS51352">
    <property type="entry name" value="THIOREDOXIN_2"/>
    <property type="match status" value="1"/>
</dbReference>
<sequence>MESVKENIISLTPDNFQAEVLECDRPVLVTFFALWDQPCRMQQAELDSIADKHPEIKVCKLDVEEYPDFAQQFGIMMVPTTIAFKNGKKIKRASGLRLEHVLLSMVQ</sequence>
<organism evidence="8 9">
    <name type="scientific">Succiniclasticum ruminis</name>
    <dbReference type="NCBI Taxonomy" id="40841"/>
    <lineage>
        <taxon>Bacteria</taxon>
        <taxon>Bacillati</taxon>
        <taxon>Bacillota</taxon>
        <taxon>Negativicutes</taxon>
        <taxon>Acidaminococcales</taxon>
        <taxon>Acidaminococcaceae</taxon>
        <taxon>Succiniclasticum</taxon>
    </lineage>
</organism>
<keyword evidence="2" id="KW-0813">Transport</keyword>
<dbReference type="SUPFAM" id="SSF52833">
    <property type="entry name" value="Thioredoxin-like"/>
    <property type="match status" value="1"/>
</dbReference>
<evidence type="ECO:0000256" key="4">
    <source>
        <dbReference type="ARBA" id="ARBA00023157"/>
    </source>
</evidence>
<evidence type="ECO:0000256" key="2">
    <source>
        <dbReference type="ARBA" id="ARBA00022448"/>
    </source>
</evidence>
<dbReference type="OrthoDB" id="9790390at2"/>
<proteinExistence type="inferred from homology"/>
<keyword evidence="9" id="KW-1185">Reference proteome</keyword>
<dbReference type="Proteomes" id="UP000198943">
    <property type="component" value="Unassembled WGS sequence"/>
</dbReference>
<evidence type="ECO:0000313" key="8">
    <source>
        <dbReference type="EMBL" id="SDC61094.1"/>
    </source>
</evidence>
<protein>
    <recommendedName>
        <fullName evidence="6">Thioredoxin</fullName>
    </recommendedName>
</protein>